<keyword evidence="3" id="KW-1185">Reference proteome</keyword>
<evidence type="ECO:0000313" key="2">
    <source>
        <dbReference type="EMBL" id="KZV07138.1"/>
    </source>
</evidence>
<dbReference type="Proteomes" id="UP000250235">
    <property type="component" value="Unassembled WGS sequence"/>
</dbReference>
<proteinExistence type="predicted"/>
<feature type="region of interest" description="Disordered" evidence="1">
    <location>
        <begin position="78"/>
        <end position="106"/>
    </location>
</feature>
<feature type="compositionally biased region" description="Basic and acidic residues" evidence="1">
    <location>
        <begin position="95"/>
        <end position="106"/>
    </location>
</feature>
<sequence>MVQDISSAVGSVHSLLSAAGLAMETSKVKSVVRNQAEAKLNQLQALEEEDEPAGTLKENQLEHLSGPSMMMSLVTTSCSADEVRSAGAKGPAGTDAEKSRKMELER</sequence>
<evidence type="ECO:0000256" key="1">
    <source>
        <dbReference type="SAM" id="MobiDB-lite"/>
    </source>
</evidence>
<protein>
    <submittedName>
        <fullName evidence="2">Uncharacterized protein</fullName>
    </submittedName>
</protein>
<evidence type="ECO:0000313" key="3">
    <source>
        <dbReference type="Proteomes" id="UP000250235"/>
    </source>
</evidence>
<organism evidence="2 3">
    <name type="scientific">Dorcoceras hygrometricum</name>
    <dbReference type="NCBI Taxonomy" id="472368"/>
    <lineage>
        <taxon>Eukaryota</taxon>
        <taxon>Viridiplantae</taxon>
        <taxon>Streptophyta</taxon>
        <taxon>Embryophyta</taxon>
        <taxon>Tracheophyta</taxon>
        <taxon>Spermatophyta</taxon>
        <taxon>Magnoliopsida</taxon>
        <taxon>eudicotyledons</taxon>
        <taxon>Gunneridae</taxon>
        <taxon>Pentapetalae</taxon>
        <taxon>asterids</taxon>
        <taxon>lamiids</taxon>
        <taxon>Lamiales</taxon>
        <taxon>Gesneriaceae</taxon>
        <taxon>Didymocarpoideae</taxon>
        <taxon>Trichosporeae</taxon>
        <taxon>Loxocarpinae</taxon>
        <taxon>Dorcoceras</taxon>
    </lineage>
</organism>
<reference evidence="2 3" key="1">
    <citation type="journal article" date="2015" name="Proc. Natl. Acad. Sci. U.S.A.">
        <title>The resurrection genome of Boea hygrometrica: A blueprint for survival of dehydration.</title>
        <authorList>
            <person name="Xiao L."/>
            <person name="Yang G."/>
            <person name="Zhang L."/>
            <person name="Yang X."/>
            <person name="Zhao S."/>
            <person name="Ji Z."/>
            <person name="Zhou Q."/>
            <person name="Hu M."/>
            <person name="Wang Y."/>
            <person name="Chen M."/>
            <person name="Xu Y."/>
            <person name="Jin H."/>
            <person name="Xiao X."/>
            <person name="Hu G."/>
            <person name="Bao F."/>
            <person name="Hu Y."/>
            <person name="Wan P."/>
            <person name="Li L."/>
            <person name="Deng X."/>
            <person name="Kuang T."/>
            <person name="Xiang C."/>
            <person name="Zhu J.K."/>
            <person name="Oliver M.J."/>
            <person name="He Y."/>
        </authorList>
    </citation>
    <scope>NUCLEOTIDE SEQUENCE [LARGE SCALE GENOMIC DNA]</scope>
    <source>
        <strain evidence="3">cv. XS01</strain>
    </source>
</reference>
<dbReference type="AlphaFoldDB" id="A0A2Z6ZW56"/>
<gene>
    <name evidence="2" type="ORF">F511_45380</name>
</gene>
<name>A0A2Z6ZW56_9LAMI</name>
<accession>A0A2Z6ZW56</accession>
<dbReference type="EMBL" id="KV041450">
    <property type="protein sequence ID" value="KZV07138.1"/>
    <property type="molecule type" value="Genomic_DNA"/>
</dbReference>